<feature type="compositionally biased region" description="Low complexity" evidence="6">
    <location>
        <begin position="694"/>
        <end position="704"/>
    </location>
</feature>
<organism evidence="8 9">
    <name type="scientific">Tilletia walkeri</name>
    <dbReference type="NCBI Taxonomy" id="117179"/>
    <lineage>
        <taxon>Eukaryota</taxon>
        <taxon>Fungi</taxon>
        <taxon>Dikarya</taxon>
        <taxon>Basidiomycota</taxon>
        <taxon>Ustilaginomycotina</taxon>
        <taxon>Exobasidiomycetes</taxon>
        <taxon>Tilletiales</taxon>
        <taxon>Tilletiaceae</taxon>
        <taxon>Tilletia</taxon>
    </lineage>
</organism>
<comment type="caution">
    <text evidence="8">The sequence shown here is derived from an EMBL/GenBank/DDBJ whole genome shotgun (WGS) entry which is preliminary data.</text>
</comment>
<feature type="region of interest" description="Disordered" evidence="6">
    <location>
        <begin position="446"/>
        <end position="475"/>
    </location>
</feature>
<feature type="region of interest" description="Disordered" evidence="6">
    <location>
        <begin position="512"/>
        <end position="743"/>
    </location>
</feature>
<comment type="subcellular location">
    <subcellularLocation>
        <location evidence="1">Nucleus</location>
    </subcellularLocation>
</comment>
<feature type="compositionally biased region" description="Basic and acidic residues" evidence="6">
    <location>
        <begin position="705"/>
        <end position="714"/>
    </location>
</feature>
<gene>
    <name evidence="8" type="ORF">A4X09_0g5140</name>
</gene>
<evidence type="ECO:0000256" key="2">
    <source>
        <dbReference type="ARBA" id="ARBA00023015"/>
    </source>
</evidence>
<dbReference type="PANTHER" id="PTHR47540:SF2">
    <property type="entry name" value="ZN(II)2CYS6 TRANSCRIPTION FACTOR (EUROFUNG)"/>
    <property type="match status" value="1"/>
</dbReference>
<feature type="compositionally biased region" description="Polar residues" evidence="6">
    <location>
        <begin position="627"/>
        <end position="643"/>
    </location>
</feature>
<dbReference type="Pfam" id="PF00172">
    <property type="entry name" value="Zn_clus"/>
    <property type="match status" value="1"/>
</dbReference>
<dbReference type="InterPro" id="IPR036864">
    <property type="entry name" value="Zn2-C6_fun-type_DNA-bd_sf"/>
</dbReference>
<dbReference type="GO" id="GO:0005634">
    <property type="term" value="C:nucleus"/>
    <property type="evidence" value="ECO:0007669"/>
    <property type="project" value="UniProtKB-SubCell"/>
</dbReference>
<dbReference type="SUPFAM" id="SSF57701">
    <property type="entry name" value="Zn2/Cys6 DNA-binding domain"/>
    <property type="match status" value="1"/>
</dbReference>
<feature type="domain" description="Zn(2)-C6 fungal-type" evidence="7">
    <location>
        <begin position="138"/>
        <end position="167"/>
    </location>
</feature>
<dbReference type="InterPro" id="IPR001138">
    <property type="entry name" value="Zn2Cys6_DnaBD"/>
</dbReference>
<feature type="region of interest" description="Disordered" evidence="6">
    <location>
        <begin position="58"/>
        <end position="88"/>
    </location>
</feature>
<accession>A0A8X7N5X0</accession>
<dbReference type="PROSITE" id="PS50048">
    <property type="entry name" value="ZN2_CY6_FUNGAL_2"/>
    <property type="match status" value="1"/>
</dbReference>
<feature type="compositionally biased region" description="Polar residues" evidence="6">
    <location>
        <begin position="562"/>
        <end position="582"/>
    </location>
</feature>
<dbReference type="Proteomes" id="UP000078113">
    <property type="component" value="Unassembled WGS sequence"/>
</dbReference>
<evidence type="ECO:0000313" key="8">
    <source>
        <dbReference type="EMBL" id="KAE8267199.1"/>
    </source>
</evidence>
<feature type="compositionally biased region" description="Low complexity" evidence="6">
    <location>
        <begin position="178"/>
        <end position="189"/>
    </location>
</feature>
<protein>
    <recommendedName>
        <fullName evidence="7">Zn(2)-C6 fungal-type domain-containing protein</fullName>
    </recommendedName>
</protein>
<keyword evidence="2" id="KW-0805">Transcription regulation</keyword>
<reference evidence="8" key="2">
    <citation type="journal article" date="2019" name="IMA Fungus">
        <title>Genome sequencing and comparison of five Tilletia species to identify candidate genes for the detection of regulated species infecting wheat.</title>
        <authorList>
            <person name="Nguyen H.D.T."/>
            <person name="Sultana T."/>
            <person name="Kesanakurti P."/>
            <person name="Hambleton S."/>
        </authorList>
    </citation>
    <scope>NUCLEOTIDE SEQUENCE</scope>
    <source>
        <strain evidence="8">DAOMC 236422</strain>
    </source>
</reference>
<reference evidence="8" key="1">
    <citation type="submission" date="2016-04" db="EMBL/GenBank/DDBJ databases">
        <authorList>
            <person name="Nguyen H.D."/>
            <person name="Samba Siva P."/>
            <person name="Cullis J."/>
            <person name="Levesque C.A."/>
            <person name="Hambleton S."/>
        </authorList>
    </citation>
    <scope>NUCLEOTIDE SEQUENCE</scope>
    <source>
        <strain evidence="8">DAOMC 236422</strain>
    </source>
</reference>
<keyword evidence="9" id="KW-1185">Reference proteome</keyword>
<feature type="compositionally biased region" description="Basic and acidic residues" evidence="6">
    <location>
        <begin position="60"/>
        <end position="72"/>
    </location>
</feature>
<feature type="compositionally biased region" description="Low complexity" evidence="6">
    <location>
        <begin position="545"/>
        <end position="561"/>
    </location>
</feature>
<dbReference type="EMBL" id="LWDG02000248">
    <property type="protein sequence ID" value="KAE8267199.1"/>
    <property type="molecule type" value="Genomic_DNA"/>
</dbReference>
<feature type="compositionally biased region" description="Polar residues" evidence="6">
    <location>
        <begin position="190"/>
        <end position="205"/>
    </location>
</feature>
<keyword evidence="5" id="KW-0539">Nucleus</keyword>
<feature type="compositionally biased region" description="Basic and acidic residues" evidence="6">
    <location>
        <begin position="733"/>
        <end position="743"/>
    </location>
</feature>
<keyword evidence="3" id="KW-0238">DNA-binding</keyword>
<feature type="compositionally biased region" description="Low complexity" evidence="6">
    <location>
        <begin position="593"/>
        <end position="613"/>
    </location>
</feature>
<proteinExistence type="predicted"/>
<keyword evidence="4" id="KW-0804">Transcription</keyword>
<evidence type="ECO:0000256" key="4">
    <source>
        <dbReference type="ARBA" id="ARBA00023163"/>
    </source>
</evidence>
<evidence type="ECO:0000256" key="1">
    <source>
        <dbReference type="ARBA" id="ARBA00004123"/>
    </source>
</evidence>
<feature type="compositionally biased region" description="Basic and acidic residues" evidence="6">
    <location>
        <begin position="647"/>
        <end position="674"/>
    </location>
</feature>
<feature type="region of interest" description="Disordered" evidence="6">
    <location>
        <begin position="175"/>
        <end position="213"/>
    </location>
</feature>
<dbReference type="Gene3D" id="4.10.240.10">
    <property type="entry name" value="Zn(2)-C6 fungal-type DNA-binding domain"/>
    <property type="match status" value="1"/>
</dbReference>
<sequence>MFHVNTGNAPATSAPAPSISHTTADIQSFYLNHQDINAANSPKLANALAEYINSWSQEDSESKSSDPHHHQQDATASTAYASASGHSHTIMQETSQQVFSYNNVPFGTTTFDMSNLPRAMMSKAPMQTNRLPHRSLRACKRCRHGKQKCNGEFPCMKCVARGHECIYEDRPLKKPSDTAAASASTGQGAKNDNTTSTNGIKQSESGAGKKQKLTISTSGISAFDVNNSRFKMAKPNQQTVDPARNMGNAYGHTGEGSLYGQGHQHQQMHNQHHTQQQAEYSSMGSYPSNATSMMMHNPNLMTSAPGGIMPPFQSHHHNVSNGRASSSFEQQVAPLGHAQGQFSSHGVDQSMHAAPAYTSQQFSVSQPIAEMHYAQQQQHHQPQQKHRYASSHGHMAAQVGNFQFQQQYSHSGSNFTNTPCSTPDTWQARHRSDYLTPDVSYHHITPQHHQQNLHGHHLNVPHHLGTSGYHTQSSSTYATPLSTAVNTPTSEFGPSSVQYSHVGAYTSNQPSQLRYEQSGYDSAPPSAISPTHPAPVVRLEIGTTQSQSHSHSPNQSQSQSHLMPTSRMTSYSTAVSPEAPNSSCPPSPALTMATSSQMHPSTSSTSISTAATSMIHHHQEREESTAREGSQTSTTSLDGSSTAGVLRRKDDVAGVEDNRGRDGPGSEGSPERSRSRGLGNHGFVNIEGRRPSARLDSSVSSLSSAEEHPVHAEKISSPSPPPIRTSMDGSVADLKDELNEART</sequence>
<dbReference type="PROSITE" id="PS00463">
    <property type="entry name" value="ZN2_CY6_FUNGAL_1"/>
    <property type="match status" value="1"/>
</dbReference>
<dbReference type="GO" id="GO:0008270">
    <property type="term" value="F:zinc ion binding"/>
    <property type="evidence" value="ECO:0007669"/>
    <property type="project" value="InterPro"/>
</dbReference>
<evidence type="ECO:0000313" key="9">
    <source>
        <dbReference type="Proteomes" id="UP000078113"/>
    </source>
</evidence>
<dbReference type="CDD" id="cd00067">
    <property type="entry name" value="GAL4"/>
    <property type="match status" value="1"/>
</dbReference>
<dbReference type="SMART" id="SM00066">
    <property type="entry name" value="GAL4"/>
    <property type="match status" value="1"/>
</dbReference>
<feature type="compositionally biased region" description="Low complexity" evidence="6">
    <location>
        <begin position="74"/>
        <end position="88"/>
    </location>
</feature>
<dbReference type="AlphaFoldDB" id="A0A8X7N5X0"/>
<evidence type="ECO:0000256" key="6">
    <source>
        <dbReference type="SAM" id="MobiDB-lite"/>
    </source>
</evidence>
<evidence type="ECO:0000259" key="7">
    <source>
        <dbReference type="PROSITE" id="PS50048"/>
    </source>
</evidence>
<evidence type="ECO:0000256" key="5">
    <source>
        <dbReference type="ARBA" id="ARBA00023242"/>
    </source>
</evidence>
<dbReference type="GO" id="GO:0045944">
    <property type="term" value="P:positive regulation of transcription by RNA polymerase II"/>
    <property type="evidence" value="ECO:0007669"/>
    <property type="project" value="TreeGrafter"/>
</dbReference>
<dbReference type="PANTHER" id="PTHR47540">
    <property type="entry name" value="THIAMINE REPRESSIBLE GENES REGULATORY PROTEIN THI5"/>
    <property type="match status" value="1"/>
</dbReference>
<dbReference type="GO" id="GO:0043565">
    <property type="term" value="F:sequence-specific DNA binding"/>
    <property type="evidence" value="ECO:0007669"/>
    <property type="project" value="TreeGrafter"/>
</dbReference>
<name>A0A8X7N5X0_9BASI</name>
<evidence type="ECO:0000256" key="3">
    <source>
        <dbReference type="ARBA" id="ARBA00023125"/>
    </source>
</evidence>
<dbReference type="GO" id="GO:0000981">
    <property type="term" value="F:DNA-binding transcription factor activity, RNA polymerase II-specific"/>
    <property type="evidence" value="ECO:0007669"/>
    <property type="project" value="InterPro"/>
</dbReference>
<feature type="compositionally biased region" description="Basic and acidic residues" evidence="6">
    <location>
        <begin position="617"/>
        <end position="626"/>
    </location>
</feature>
<dbReference type="InterPro" id="IPR051711">
    <property type="entry name" value="Stress_Response_Reg"/>
</dbReference>